<keyword evidence="3 5" id="KW-1133">Transmembrane helix</keyword>
<dbReference type="InterPro" id="IPR030184">
    <property type="entry name" value="WAT1-related"/>
</dbReference>
<feature type="transmembrane region" description="Helical" evidence="5">
    <location>
        <begin position="115"/>
        <end position="135"/>
    </location>
</feature>
<evidence type="ECO:0000256" key="1">
    <source>
        <dbReference type="ARBA" id="ARBA00004141"/>
    </source>
</evidence>
<dbReference type="Proteomes" id="UP000317650">
    <property type="component" value="Chromosome 7"/>
</dbReference>
<comment type="caution">
    <text evidence="6">The sequence shown here is derived from an EMBL/GenBank/DDBJ whole genome shotgun (WGS) entry which is preliminary data.</text>
</comment>
<evidence type="ECO:0000256" key="5">
    <source>
        <dbReference type="SAM" id="Phobius"/>
    </source>
</evidence>
<evidence type="ECO:0000313" key="7">
    <source>
        <dbReference type="Proteomes" id="UP000317650"/>
    </source>
</evidence>
<reference evidence="6 7" key="1">
    <citation type="journal article" date="2019" name="Nat. Plants">
        <title>Genome sequencing of Musa balbisiana reveals subgenome evolution and function divergence in polyploid bananas.</title>
        <authorList>
            <person name="Yao X."/>
        </authorList>
    </citation>
    <scope>NUCLEOTIDE SEQUENCE [LARGE SCALE GENOMIC DNA]</scope>
    <source>
        <strain evidence="7">cv. DH-PKW</strain>
        <tissue evidence="6">Leaves</tissue>
    </source>
</reference>
<protein>
    <recommendedName>
        <fullName evidence="8">WAT1-related protein</fullName>
    </recommendedName>
</protein>
<keyword evidence="4 5" id="KW-0472">Membrane</keyword>
<gene>
    <name evidence="6" type="ORF">C4D60_Mb07t06100</name>
</gene>
<evidence type="ECO:0000256" key="2">
    <source>
        <dbReference type="ARBA" id="ARBA00022692"/>
    </source>
</evidence>
<dbReference type="GO" id="GO:0022857">
    <property type="term" value="F:transmembrane transporter activity"/>
    <property type="evidence" value="ECO:0007669"/>
    <property type="project" value="InterPro"/>
</dbReference>
<dbReference type="GO" id="GO:0016020">
    <property type="term" value="C:membrane"/>
    <property type="evidence" value="ECO:0007669"/>
    <property type="project" value="InterPro"/>
</dbReference>
<keyword evidence="2 5" id="KW-0812">Transmembrane</keyword>
<evidence type="ECO:0008006" key="8">
    <source>
        <dbReference type="Google" id="ProtNLM"/>
    </source>
</evidence>
<evidence type="ECO:0000313" key="6">
    <source>
        <dbReference type="EMBL" id="THU59823.1"/>
    </source>
</evidence>
<keyword evidence="7" id="KW-1185">Reference proteome</keyword>
<accession>A0A4S8JDA7</accession>
<name>A0A4S8JDA7_MUSBA</name>
<evidence type="ECO:0000256" key="3">
    <source>
        <dbReference type="ARBA" id="ARBA00022989"/>
    </source>
</evidence>
<organism evidence="6 7">
    <name type="scientific">Musa balbisiana</name>
    <name type="common">Banana</name>
    <dbReference type="NCBI Taxonomy" id="52838"/>
    <lineage>
        <taxon>Eukaryota</taxon>
        <taxon>Viridiplantae</taxon>
        <taxon>Streptophyta</taxon>
        <taxon>Embryophyta</taxon>
        <taxon>Tracheophyta</taxon>
        <taxon>Spermatophyta</taxon>
        <taxon>Magnoliopsida</taxon>
        <taxon>Liliopsida</taxon>
        <taxon>Zingiberales</taxon>
        <taxon>Musaceae</taxon>
        <taxon>Musa</taxon>
    </lineage>
</organism>
<proteinExistence type="predicted"/>
<dbReference type="PANTHER" id="PTHR31218">
    <property type="entry name" value="WAT1-RELATED PROTEIN"/>
    <property type="match status" value="1"/>
</dbReference>
<dbReference type="EMBL" id="PYDT01000005">
    <property type="protein sequence ID" value="THU59823.1"/>
    <property type="molecule type" value="Genomic_DNA"/>
</dbReference>
<dbReference type="SUPFAM" id="SSF103481">
    <property type="entry name" value="Multidrug resistance efflux transporter EmrE"/>
    <property type="match status" value="1"/>
</dbReference>
<dbReference type="AlphaFoldDB" id="A0A4S8JDA7"/>
<comment type="subcellular location">
    <subcellularLocation>
        <location evidence="1">Membrane</location>
        <topology evidence="1">Multi-pass membrane protein</topology>
    </subcellularLocation>
</comment>
<evidence type="ECO:0000256" key="4">
    <source>
        <dbReference type="ARBA" id="ARBA00023136"/>
    </source>
</evidence>
<dbReference type="InterPro" id="IPR037185">
    <property type="entry name" value="EmrE-like"/>
</dbReference>
<sequence length="188" mass="20186">MGGRGEVMRRAMPYLTMITLQFSDAGKNILSKASLGSGMSQYVLVVYSHAFATLSIAPLAFIVERPVMDQIFYYAGLKHTSATFSSTMSSITPAMTFVVAVLTRMEKVEPKKVIYQAKVVGTLVTVAGAMLMALYKGPPVELVWSKHAHSLGSNSPAATDSSSNNWFIGSGFHILATLASASQSLLRV</sequence>
<feature type="transmembrane region" description="Helical" evidence="5">
    <location>
        <begin position="83"/>
        <end position="103"/>
    </location>
</feature>
<feature type="transmembrane region" description="Helical" evidence="5">
    <location>
        <begin position="42"/>
        <end position="63"/>
    </location>
</feature>